<keyword evidence="2" id="KW-1185">Reference proteome</keyword>
<reference evidence="2" key="1">
    <citation type="journal article" date="2019" name="Int. J. Syst. Evol. Microbiol.">
        <title>The Global Catalogue of Microorganisms (GCM) 10K type strain sequencing project: providing services to taxonomists for standard genome sequencing and annotation.</title>
        <authorList>
            <consortium name="The Broad Institute Genomics Platform"/>
            <consortium name="The Broad Institute Genome Sequencing Center for Infectious Disease"/>
            <person name="Wu L."/>
            <person name="Ma J."/>
        </authorList>
    </citation>
    <scope>NUCLEOTIDE SEQUENCE [LARGE SCALE GENOMIC DNA]</scope>
    <source>
        <strain evidence="2">CGMCC 4.7177</strain>
    </source>
</reference>
<organism evidence="1 2">
    <name type="scientific">Streptomyces vulcanius</name>
    <dbReference type="NCBI Taxonomy" id="1441876"/>
    <lineage>
        <taxon>Bacteria</taxon>
        <taxon>Bacillati</taxon>
        <taxon>Actinomycetota</taxon>
        <taxon>Actinomycetes</taxon>
        <taxon>Kitasatosporales</taxon>
        <taxon>Streptomycetaceae</taxon>
        <taxon>Streptomyces</taxon>
    </lineage>
</organism>
<protein>
    <submittedName>
        <fullName evidence="1">Uncharacterized protein</fullName>
    </submittedName>
</protein>
<evidence type="ECO:0000313" key="1">
    <source>
        <dbReference type="EMBL" id="MFC4501278.1"/>
    </source>
</evidence>
<name>A0ABV9AN28_9ACTN</name>
<dbReference type="EMBL" id="JBHSFK010000010">
    <property type="protein sequence ID" value="MFC4501278.1"/>
    <property type="molecule type" value="Genomic_DNA"/>
</dbReference>
<comment type="caution">
    <text evidence="1">The sequence shown here is derived from an EMBL/GenBank/DDBJ whole genome shotgun (WGS) entry which is preliminary data.</text>
</comment>
<dbReference type="Proteomes" id="UP001595839">
    <property type="component" value="Unassembled WGS sequence"/>
</dbReference>
<gene>
    <name evidence="1" type="ORF">ACFPIH_17340</name>
</gene>
<accession>A0ABV9AN28</accession>
<dbReference type="RefSeq" id="WP_381171060.1">
    <property type="nucleotide sequence ID" value="NZ_JBHSFK010000010.1"/>
</dbReference>
<proteinExistence type="predicted"/>
<sequence length="60" mass="6785">MRPAIRSALEYAAELTRRNRLVDALAVGEAAINQATDDEQPEIRQWLTDHVHDFTGEDAH</sequence>
<evidence type="ECO:0000313" key="2">
    <source>
        <dbReference type="Proteomes" id="UP001595839"/>
    </source>
</evidence>